<sequence length="1736" mass="198564">MARDSFLFGLLMFGCSIHALMATSDDDQLDYMNKEEREALKDEARDMFYHAYNAYMENAYPADELMPLSCKGRYRGSEPNRGDIDSTLGNFSLTLVDTLDTLVVLGDLEEFENAVKLVARDVSFDTDVIVSLFETNIRMLGGLLSGHLLAEYLQQRADIMPWYRGQLLGLAKDLGYRFLPAFNTSTGIPYGRINLKYGMKGVPTEVSRETCTACAGSMILEMAALSRLTGESIFEEKAQKAMDVLWKMRHRGTDLMGSVLNVNSGDWVRRDSGVGAGIDSYYEYCLKAYILLGDEKYLGRFNKHYQAIMKYVSQGPMLLDVHMHRPNTNSKNFMDALLAFWPGLQVLKGDIKPAVETHEMLYQVMQRHNFIPEAFTTDFQVHWGHHPLRPEFLESTYFLYRATGDHYYLGVGRKVLKSLQTYARVSCGYAAVSDVRTNKHDDTMDSFVLSETFKYLYLLFAEPADLVLDLDEFIFTTEGHLLPLTLASIRTNVSSDFERDSVQVDEFDRTCPNSLHLFPASVRQPLRNMVEDVCPRRPIKRRLSASQFQANNLEHLKILSEMGITALTLADGRVQLLHTISNARTPQDSEEGLLFMQEMVEFSIMQTQQTETKPQAVTFIKPKTYPPQKVTLLAGPAHFGPELHSFNKVTGKVVFTYPLSACSDLLNAEKLKNKIVIMKRGDCMFMEKARRIQKAGAIAGIVLDNVSGTSAATSPIFAMSGDEKEVDDVTIPVVFLFNVEATELIKAISESRGELVVIIGNFFSKDEVQLKAPTDLSLFEQLKVPLKSLLDMNKKIQNTERNDLHEDFNIENEHQDTIDFNHLSARIIQDSLEGEIRITVKSDVPSIYMTKNSKLTILPFTEIQWQQLKEFFVNQLYNNLGSNQKSELRIRTFLLKSYYNLIMAEQGVDVNVYNGASLKQKVLWLLKELSEVAPKPSTIAHFMNSNKLTITNYNLLTKLDRTVLYSKEISTKLKEIKSIIPNLKPFKNISTYCLEQISNSIVLRNILRKLFDEDKIIKQHLDLLYHVGKGVQSIYQEILMNNNKEKDVDKFNENKDPEFLKILEYNLLTFDMSEHRRIFSSTRLSEKERTAEKENICDIKKFKDLAGTNPEKVTSSKKFDSNYISGLCYCKTDLRKDATFKDLKSVTKKESFKIHIDRACNDLNNEASVRERMMKYDAYRIEKLKRNTPLSENKQKSRFKANKQQSEENSIRNNLSSIRKNKECLQKPLVSRDKSLIKSVKVVSGNQLQKQQIPVTKSLLDLSQIKKQSTLVNSVRDLGSTKLTSNSKTQSSNLCSRSCSTQRTVFVTRNRTKSTSAINEGSIDQENQQNGSNKCKILGGSKESLLSDVFSAIFSESSKKQVSTKSLHKSKSRTISIKQDNYLHDKKEQRLVKGNLKLDKQSTDFSPYLLYHSDYLPSLLMVEKQKEDNSPKLSSEFIDKYLNNESRNLIVTFLIHLATHCRYPSPILYQTVKLFDAILDTISIEITDMQLVAVTALWIVLKKDENLHKIPSVAKSILALIQDQQSYNIDLLAEWERTILRIFDVKDASRTGRPVVENVDKITEIIEVDRHISNRSIAQELKIDHKTVLNHLRKAGFKKKLGVWVPHRITPKNMMHRISICEAFAKRNEIDPFFKRMVTGDEKRITYDNIVGKRSWLKRHDVAQTVAKSGLTARKVLLCTCWDGKGIICYELLKYGQTLNSDLYFHQLDRLKQVIDQKRPEFANRRGIVFYQNNAR</sequence>
<feature type="signal peptide" evidence="7">
    <location>
        <begin position="1"/>
        <end position="22"/>
    </location>
</feature>
<evidence type="ECO:0000256" key="7">
    <source>
        <dbReference type="SAM" id="SignalP"/>
    </source>
</evidence>
<keyword evidence="10" id="KW-1185">Reference proteome</keyword>
<feature type="chain" id="PRO_5046648971" description="alpha-1,2-Mannosidase" evidence="7">
    <location>
        <begin position="23"/>
        <end position="1736"/>
    </location>
</feature>
<dbReference type="PRINTS" id="PR00747">
    <property type="entry name" value="GLYHDRLASE47"/>
</dbReference>
<dbReference type="RefSeq" id="XP_015179302.1">
    <property type="nucleotide sequence ID" value="XM_015323816.1"/>
</dbReference>
<keyword evidence="5" id="KW-0378">Hydrolase</keyword>
<dbReference type="InterPro" id="IPR036915">
    <property type="entry name" value="Cyclin-like_sf"/>
</dbReference>
<keyword evidence="4" id="KW-0325">Glycoprotein</keyword>
<dbReference type="InterPro" id="IPR046450">
    <property type="entry name" value="PA_dom_sf"/>
</dbReference>
<keyword evidence="5" id="KW-0326">Glycosidase</keyword>
<keyword evidence="7" id="KW-0732">Signal</keyword>
<reference evidence="11" key="1">
    <citation type="submission" date="2025-08" db="UniProtKB">
        <authorList>
            <consortium name="RefSeq"/>
        </authorList>
    </citation>
    <scope>IDENTIFICATION</scope>
    <source>
        <tissue evidence="11">Whole body</tissue>
    </source>
</reference>
<comment type="subcellular location">
    <subcellularLocation>
        <location evidence="1">Endoplasmic reticulum</location>
    </subcellularLocation>
</comment>
<dbReference type="InterPro" id="IPR012341">
    <property type="entry name" value="6hp_glycosidase-like_sf"/>
</dbReference>
<evidence type="ECO:0000256" key="2">
    <source>
        <dbReference type="ARBA" id="ARBA00007658"/>
    </source>
</evidence>
<dbReference type="Pfam" id="PF00134">
    <property type="entry name" value="Cyclin_N"/>
    <property type="match status" value="1"/>
</dbReference>
<dbReference type="SUPFAM" id="SSF52025">
    <property type="entry name" value="PA domain"/>
    <property type="match status" value="1"/>
</dbReference>
<evidence type="ECO:0000313" key="11">
    <source>
        <dbReference type="RefSeq" id="XP_015179302.1"/>
    </source>
</evidence>
<organism evidence="10 11">
    <name type="scientific">Polistes dominula</name>
    <name type="common">European paper wasp</name>
    <name type="synonym">Vespa dominula</name>
    <dbReference type="NCBI Taxonomy" id="743375"/>
    <lineage>
        <taxon>Eukaryota</taxon>
        <taxon>Metazoa</taxon>
        <taxon>Ecdysozoa</taxon>
        <taxon>Arthropoda</taxon>
        <taxon>Hexapoda</taxon>
        <taxon>Insecta</taxon>
        <taxon>Pterygota</taxon>
        <taxon>Neoptera</taxon>
        <taxon>Endopterygota</taxon>
        <taxon>Hymenoptera</taxon>
        <taxon>Apocrita</taxon>
        <taxon>Aculeata</taxon>
        <taxon>Vespoidea</taxon>
        <taxon>Vespidae</taxon>
        <taxon>Polistinae</taxon>
        <taxon>Polistini</taxon>
        <taxon>Polistes</taxon>
    </lineage>
</organism>
<dbReference type="InterPro" id="IPR036026">
    <property type="entry name" value="Seven-hairpin_glycosidases"/>
</dbReference>
<dbReference type="Gene3D" id="3.50.30.30">
    <property type="match status" value="1"/>
</dbReference>
<dbReference type="PANTHER" id="PTHR45679:SF2">
    <property type="entry name" value="ER DEGRADATION-ENHANCING ALPHA-MANNOSIDASE-LIKE PROTEIN 3"/>
    <property type="match status" value="1"/>
</dbReference>
<feature type="domain" description="PA" evidence="9">
    <location>
        <begin position="649"/>
        <end position="743"/>
    </location>
</feature>
<dbReference type="PANTHER" id="PTHR45679">
    <property type="entry name" value="ER DEGRADATION-ENHANCING ALPHA-MANNOSIDASE-LIKE PROTEIN 2"/>
    <property type="match status" value="1"/>
</dbReference>
<dbReference type="Gene3D" id="1.10.472.10">
    <property type="entry name" value="Cyclin-like"/>
    <property type="match status" value="1"/>
</dbReference>
<dbReference type="Gene3D" id="1.50.10.10">
    <property type="match status" value="1"/>
</dbReference>
<evidence type="ECO:0000256" key="6">
    <source>
        <dbReference type="SAM" id="MobiDB-lite"/>
    </source>
</evidence>
<keyword evidence="3" id="KW-0256">Endoplasmic reticulum</keyword>
<proteinExistence type="inferred from homology"/>
<dbReference type="InterPro" id="IPR006671">
    <property type="entry name" value="Cyclin_N"/>
</dbReference>
<dbReference type="Gene3D" id="3.30.420.10">
    <property type="entry name" value="Ribonuclease H-like superfamily/Ribonuclease H"/>
    <property type="match status" value="1"/>
</dbReference>
<feature type="region of interest" description="Disordered" evidence="6">
    <location>
        <begin position="1187"/>
        <end position="1213"/>
    </location>
</feature>
<dbReference type="SUPFAM" id="SSF47954">
    <property type="entry name" value="Cyclin-like"/>
    <property type="match status" value="1"/>
</dbReference>
<evidence type="ECO:0000313" key="10">
    <source>
        <dbReference type="Proteomes" id="UP000694924"/>
    </source>
</evidence>
<accession>A0ABM1IGG5</accession>
<dbReference type="InterPro" id="IPR001888">
    <property type="entry name" value="Transposase_1"/>
</dbReference>
<evidence type="ECO:0000256" key="1">
    <source>
        <dbReference type="ARBA" id="ARBA00004240"/>
    </source>
</evidence>
<dbReference type="InterPro" id="IPR001382">
    <property type="entry name" value="Glyco_hydro_47"/>
</dbReference>
<evidence type="ECO:0000256" key="3">
    <source>
        <dbReference type="ARBA" id="ARBA00022824"/>
    </source>
</evidence>
<evidence type="ECO:0000259" key="9">
    <source>
        <dbReference type="Pfam" id="PF02225"/>
    </source>
</evidence>
<dbReference type="Proteomes" id="UP000694924">
    <property type="component" value="Unplaced"/>
</dbReference>
<dbReference type="GeneID" id="107067894"/>
<evidence type="ECO:0000259" key="8">
    <source>
        <dbReference type="Pfam" id="PF00134"/>
    </source>
</evidence>
<dbReference type="InterPro" id="IPR003137">
    <property type="entry name" value="PA_domain"/>
</dbReference>
<dbReference type="Pfam" id="PF01359">
    <property type="entry name" value="Transposase_1"/>
    <property type="match status" value="1"/>
</dbReference>
<dbReference type="Pfam" id="PF01532">
    <property type="entry name" value="Glyco_hydro_47"/>
    <property type="match status" value="1"/>
</dbReference>
<dbReference type="InterPro" id="IPR036397">
    <property type="entry name" value="RNaseH_sf"/>
</dbReference>
<dbReference type="SUPFAM" id="SSF48225">
    <property type="entry name" value="Seven-hairpin glycosidases"/>
    <property type="match status" value="1"/>
</dbReference>
<evidence type="ECO:0000256" key="5">
    <source>
        <dbReference type="RuleBase" id="RU361193"/>
    </source>
</evidence>
<dbReference type="InterPro" id="IPR044674">
    <property type="entry name" value="EDEM1/2/3"/>
</dbReference>
<feature type="domain" description="Cyclin N-terminal" evidence="8">
    <location>
        <begin position="1428"/>
        <end position="1543"/>
    </location>
</feature>
<comment type="similarity">
    <text evidence="2 5">Belongs to the glycosyl hydrolase 47 family.</text>
</comment>
<gene>
    <name evidence="11" type="primary">LOC107067894</name>
</gene>
<protein>
    <recommendedName>
        <fullName evidence="5">alpha-1,2-Mannosidase</fullName>
        <ecNumber evidence="5">3.2.1.-</ecNumber>
    </recommendedName>
</protein>
<dbReference type="EC" id="3.2.1.-" evidence="5"/>
<evidence type="ECO:0000256" key="4">
    <source>
        <dbReference type="ARBA" id="ARBA00023180"/>
    </source>
</evidence>
<dbReference type="Pfam" id="PF02225">
    <property type="entry name" value="PA"/>
    <property type="match status" value="1"/>
</dbReference>
<name>A0ABM1IGG5_POLDO</name>
<dbReference type="PROSITE" id="PS51257">
    <property type="entry name" value="PROKAR_LIPOPROTEIN"/>
    <property type="match status" value="1"/>
</dbReference>